<reference evidence="1" key="1">
    <citation type="submission" date="2024-03" db="EMBL/GenBank/DDBJ databases">
        <title>This phage originates from the Bacteriophage catalogue of the Bacteriophage Competence Centre, Department of Microbiology und Biotechnology, Max Rubner-Institut, Kiel, Germany.</title>
        <authorList>
            <person name="Sprotte S."/>
            <person name="Brinks E."/>
        </authorList>
    </citation>
    <scope>NUCLEOTIDE SEQUENCE</scope>
</reference>
<dbReference type="Pfam" id="PF24207">
    <property type="entry name" value="DUF7430"/>
    <property type="match status" value="1"/>
</dbReference>
<organism evidence="1">
    <name type="scientific">Salmonella phage PMBT29</name>
    <dbReference type="NCBI Taxonomy" id="3137286"/>
    <lineage>
        <taxon>Viruses</taxon>
    </lineage>
</organism>
<proteinExistence type="predicted"/>
<name>A0AAU8BU10_9VIRU</name>
<protein>
    <submittedName>
        <fullName evidence="1">Uncharacterized protein</fullName>
    </submittedName>
</protein>
<sequence length="91" mass="10512">MIFLKIWERCNMGNVVHLSRKTKIHRTSLSAANMITRKEGEESPKTTLAWKIVTSNPNKPFNYNELSTSIDILLKEVARAKVIEQAKKLDW</sequence>
<dbReference type="InterPro" id="IPR055853">
    <property type="entry name" value="DUF7430"/>
</dbReference>
<evidence type="ECO:0000313" key="1">
    <source>
        <dbReference type="EMBL" id="XCD29720.1"/>
    </source>
</evidence>
<dbReference type="EMBL" id="PP554579">
    <property type="protein sequence ID" value="XCD29720.1"/>
    <property type="molecule type" value="Genomic_DNA"/>
</dbReference>
<accession>A0AAU8BU10</accession>